<dbReference type="EMBL" id="BSYO01000040">
    <property type="protein sequence ID" value="GMH31348.1"/>
    <property type="molecule type" value="Genomic_DNA"/>
</dbReference>
<reference evidence="1" key="1">
    <citation type="submission" date="2023-05" db="EMBL/GenBank/DDBJ databases">
        <title>Nepenthes gracilis genome sequencing.</title>
        <authorList>
            <person name="Fukushima K."/>
        </authorList>
    </citation>
    <scope>NUCLEOTIDE SEQUENCE</scope>
    <source>
        <strain evidence="1">SING2019-196</strain>
    </source>
</reference>
<keyword evidence="2" id="KW-1185">Reference proteome</keyword>
<sequence>MRRTRLLTGIIEDNLADAGEWSAKAEAADGGMILEILIHDDGRMEIQGVWFEARASRLYDGAVNTALFAAKRYCIFQLSL</sequence>
<evidence type="ECO:0000313" key="2">
    <source>
        <dbReference type="Proteomes" id="UP001279734"/>
    </source>
</evidence>
<gene>
    <name evidence="1" type="ORF">Nepgr_033191</name>
</gene>
<organism evidence="1 2">
    <name type="scientific">Nepenthes gracilis</name>
    <name type="common">Slender pitcher plant</name>
    <dbReference type="NCBI Taxonomy" id="150966"/>
    <lineage>
        <taxon>Eukaryota</taxon>
        <taxon>Viridiplantae</taxon>
        <taxon>Streptophyta</taxon>
        <taxon>Embryophyta</taxon>
        <taxon>Tracheophyta</taxon>
        <taxon>Spermatophyta</taxon>
        <taxon>Magnoliopsida</taxon>
        <taxon>eudicotyledons</taxon>
        <taxon>Gunneridae</taxon>
        <taxon>Pentapetalae</taxon>
        <taxon>Caryophyllales</taxon>
        <taxon>Nepenthaceae</taxon>
        <taxon>Nepenthes</taxon>
    </lineage>
</organism>
<proteinExistence type="predicted"/>
<evidence type="ECO:0000313" key="1">
    <source>
        <dbReference type="EMBL" id="GMH31348.1"/>
    </source>
</evidence>
<protein>
    <submittedName>
        <fullName evidence="1">Uncharacterized protein</fullName>
    </submittedName>
</protein>
<dbReference type="AlphaFoldDB" id="A0AAD3Y6Q4"/>
<comment type="caution">
    <text evidence="1">The sequence shown here is derived from an EMBL/GenBank/DDBJ whole genome shotgun (WGS) entry which is preliminary data.</text>
</comment>
<dbReference type="Proteomes" id="UP001279734">
    <property type="component" value="Unassembled WGS sequence"/>
</dbReference>
<accession>A0AAD3Y6Q4</accession>
<name>A0AAD3Y6Q4_NEPGR</name>